<evidence type="ECO:0000256" key="2">
    <source>
        <dbReference type="SAM" id="SignalP"/>
    </source>
</evidence>
<feature type="chain" id="PRO_5001587258" description="HAUS augmin-like complex subunit 6 N-terminal domain-containing protein" evidence="2">
    <location>
        <begin position="25"/>
        <end position="736"/>
    </location>
</feature>
<dbReference type="OrthoDB" id="5575722at2759"/>
<evidence type="ECO:0000313" key="4">
    <source>
        <dbReference type="EMBL" id="CDO68363.1"/>
    </source>
</evidence>
<keyword evidence="2" id="KW-0732">Signal</keyword>
<reference evidence="4" key="1">
    <citation type="submission" date="2014-01" db="EMBL/GenBank/DDBJ databases">
        <title>The genome of the white-rot fungus Pycnoporus cinnabarinus: a basidiomycete model with a versatile arsenal for lignocellulosic biomass breakdown.</title>
        <authorList>
            <person name="Levasseur A."/>
            <person name="Lomascolo A."/>
            <person name="Ruiz-Duenas F.J."/>
            <person name="Uzan E."/>
            <person name="Piumi F."/>
            <person name="Kues U."/>
            <person name="Ram A.F.J."/>
            <person name="Murat C."/>
            <person name="Haon M."/>
            <person name="Benoit I."/>
            <person name="Arfi Y."/>
            <person name="Chevret D."/>
            <person name="Drula E."/>
            <person name="Kwon M.J."/>
            <person name="Gouret P."/>
            <person name="Lesage-Meessen L."/>
            <person name="Lombard V."/>
            <person name="Mariette J."/>
            <person name="Noirot C."/>
            <person name="Park J."/>
            <person name="Patyshakuliyeva A."/>
            <person name="Wieneger R.A.B."/>
            <person name="Wosten H.A.B."/>
            <person name="Martin F."/>
            <person name="Coutinho P.M."/>
            <person name="de Vries R."/>
            <person name="Martinez A.T."/>
            <person name="Klopp C."/>
            <person name="Pontarotti P."/>
            <person name="Henrissat B."/>
            <person name="Record E."/>
        </authorList>
    </citation>
    <scope>NUCLEOTIDE SEQUENCE [LARGE SCALE GENOMIC DNA]</scope>
    <source>
        <strain evidence="4">BRFM137</strain>
    </source>
</reference>
<dbReference type="AlphaFoldDB" id="A0A060S7L2"/>
<protein>
    <recommendedName>
        <fullName evidence="3">HAUS augmin-like complex subunit 6 N-terminal domain-containing protein</fullName>
    </recommendedName>
</protein>
<dbReference type="OMA" id="HLHLLNY"/>
<dbReference type="STRING" id="5643.A0A060S7L2"/>
<name>A0A060S7L2_PYCCI</name>
<dbReference type="InterPro" id="IPR028163">
    <property type="entry name" value="HAUS_6_N"/>
</dbReference>
<evidence type="ECO:0000256" key="1">
    <source>
        <dbReference type="SAM" id="MobiDB-lite"/>
    </source>
</evidence>
<feature type="region of interest" description="Disordered" evidence="1">
    <location>
        <begin position="479"/>
        <end position="498"/>
    </location>
</feature>
<dbReference type="Pfam" id="PF14661">
    <property type="entry name" value="HAUS6_N"/>
    <property type="match status" value="1"/>
</dbReference>
<feature type="compositionally biased region" description="Basic and acidic residues" evidence="1">
    <location>
        <begin position="294"/>
        <end position="304"/>
    </location>
</feature>
<dbReference type="EMBL" id="CCBP010000012">
    <property type="protein sequence ID" value="CDO68363.1"/>
    <property type="molecule type" value="Genomic_DNA"/>
</dbReference>
<feature type="region of interest" description="Disordered" evidence="1">
    <location>
        <begin position="102"/>
        <end position="127"/>
    </location>
</feature>
<accession>A0A060S7L2</accession>
<keyword evidence="5" id="KW-1185">Reference proteome</keyword>
<feature type="signal peptide" evidence="2">
    <location>
        <begin position="1"/>
        <end position="24"/>
    </location>
</feature>
<proteinExistence type="predicted"/>
<feature type="compositionally biased region" description="Polar residues" evidence="1">
    <location>
        <begin position="528"/>
        <end position="538"/>
    </location>
</feature>
<comment type="caution">
    <text evidence="4">The sequence shown here is derived from an EMBL/GenBank/DDBJ whole genome shotgun (WGS) entry which is preliminary data.</text>
</comment>
<evidence type="ECO:0000259" key="3">
    <source>
        <dbReference type="Pfam" id="PF14661"/>
    </source>
</evidence>
<evidence type="ECO:0000313" key="5">
    <source>
        <dbReference type="Proteomes" id="UP000029665"/>
    </source>
</evidence>
<feature type="region of interest" description="Disordered" evidence="1">
    <location>
        <begin position="678"/>
        <end position="701"/>
    </location>
</feature>
<feature type="domain" description="HAUS augmin-like complex subunit 6 N-terminal" evidence="3">
    <location>
        <begin position="136"/>
        <end position="229"/>
    </location>
</feature>
<gene>
    <name evidence="4" type="ORF">BN946_scf184815.g10</name>
</gene>
<feature type="region of interest" description="Disordered" evidence="1">
    <location>
        <begin position="505"/>
        <end position="660"/>
    </location>
</feature>
<dbReference type="Proteomes" id="UP000029665">
    <property type="component" value="Unassembled WGS sequence"/>
</dbReference>
<feature type="compositionally biased region" description="Basic and acidic residues" evidence="1">
    <location>
        <begin position="541"/>
        <end position="565"/>
    </location>
</feature>
<feature type="region of interest" description="Disordered" evidence="1">
    <location>
        <begin position="289"/>
        <end position="320"/>
    </location>
</feature>
<feature type="compositionally biased region" description="Basic and acidic residues" evidence="1">
    <location>
        <begin position="588"/>
        <end position="601"/>
    </location>
</feature>
<organism evidence="4 5">
    <name type="scientific">Pycnoporus cinnabarinus</name>
    <name type="common">Cinnabar-red polypore</name>
    <name type="synonym">Trametes cinnabarina</name>
    <dbReference type="NCBI Taxonomy" id="5643"/>
    <lineage>
        <taxon>Eukaryota</taxon>
        <taxon>Fungi</taxon>
        <taxon>Dikarya</taxon>
        <taxon>Basidiomycota</taxon>
        <taxon>Agaricomycotina</taxon>
        <taxon>Agaricomycetes</taxon>
        <taxon>Polyporales</taxon>
        <taxon>Polyporaceae</taxon>
        <taxon>Trametes</taxon>
    </lineage>
</organism>
<sequence>MEHRIPNGLLILLHLHLLNYPVRPEDAAGYNEHLFSPSRGMRERSNAMEDICYFLVGKIERDRDRARSILPSYPCLQPSDTTAFRIALAKYMEAIRNSVTHTTHAVDRASDPSSSHKRPIPRRGGANASSAWWWKDVVVRKSILDECAGERFERLVLAFSSHAVLKNVTRMPDALVQAQSSSGVEQVTSNTLSKAYTALLAAAQSERLGWERSAASLLQRQAALATIRARLADQRHASSSKYDSLDTARLLALRDARLRDLLRGGWRGDEGQRALQLITSLAGLADTASPSAVRDAEASGDEGRAQTVSQLGEAQASAPAATSAASSLPIAAARHPSHLRGLSAPLFPEACAARASVTDNAEAARPPHAVEERLAAIEEMHRSLQEALAAAQGLHTKLSQRLQKAKGREAAKVPSRDPRTPSLKLDASLWARRAGNGVAVKSPELAATLLSRYDLELSYSESSVEEHIAHIRNTVLPSFVAEPSPEPEPEPDPIPNVLATRLPQASSRVRSAEAGRKHSAPTRGVDTSKITTATQITSRVRIAEDSVRTTRARETAGQSNEEKARAASRRLSRRASAARTRRSTMFGRGEDAEVLRDRSGSEGEDDVDVQGHHKAPPHPSSTHAQTPKRTQRHLGTRGTLLSTAKKTAPRQSYDIEVHERAAHVPRLPSLRLSDALELEEGQSQPQDRRVDKDDDESLYEGNSMTLADILLHAGHQGNASMQLLEEEMEEEMSDWD</sequence>
<dbReference type="HOGENOM" id="CLU_369649_0_0_1"/>